<keyword evidence="5" id="KW-0479">Metal-binding</keyword>
<evidence type="ECO:0000259" key="10">
    <source>
        <dbReference type="Pfam" id="PF01909"/>
    </source>
</evidence>
<dbReference type="GO" id="GO:0005524">
    <property type="term" value="F:ATP binding"/>
    <property type="evidence" value="ECO:0007669"/>
    <property type="project" value="UniProtKB-KW"/>
</dbReference>
<comment type="similarity">
    <text evidence="9">Belongs to the MntA antitoxin family.</text>
</comment>
<organism evidence="11 12">
    <name type="scientific">Candidatus Schekmanbacteria bacterium RIFCSPLOWO2_12_FULL_38_15</name>
    <dbReference type="NCBI Taxonomy" id="1817883"/>
    <lineage>
        <taxon>Bacteria</taxon>
        <taxon>Candidatus Schekmaniibacteriota</taxon>
    </lineage>
</organism>
<dbReference type="InterPro" id="IPR002934">
    <property type="entry name" value="Polymerase_NTP_transf_dom"/>
</dbReference>
<keyword evidence="4" id="KW-0548">Nucleotidyltransferase</keyword>
<proteinExistence type="inferred from homology"/>
<sequence>MQSIKEINEVLRKHKEELYKKYKVKEIGIFGSFIRGEQRKRSDIDILVEFEEVPDLLKFIEIERYLTRILKKKVDLVRKEGIRPELKDIILEEVVYI</sequence>
<dbReference type="PANTHER" id="PTHR33571">
    <property type="entry name" value="SSL8005 PROTEIN"/>
    <property type="match status" value="1"/>
</dbReference>
<evidence type="ECO:0000256" key="9">
    <source>
        <dbReference type="ARBA" id="ARBA00038276"/>
    </source>
</evidence>
<feature type="domain" description="Polymerase nucleotidyl transferase" evidence="10">
    <location>
        <begin position="11"/>
        <end position="97"/>
    </location>
</feature>
<evidence type="ECO:0000256" key="2">
    <source>
        <dbReference type="ARBA" id="ARBA00022649"/>
    </source>
</evidence>
<dbReference type="Proteomes" id="UP000178082">
    <property type="component" value="Unassembled WGS sequence"/>
</dbReference>
<keyword evidence="8" id="KW-0460">Magnesium</keyword>
<gene>
    <name evidence="11" type="ORF">A3G31_01590</name>
</gene>
<keyword evidence="7" id="KW-0067">ATP-binding</keyword>
<evidence type="ECO:0000256" key="4">
    <source>
        <dbReference type="ARBA" id="ARBA00022695"/>
    </source>
</evidence>
<evidence type="ECO:0000256" key="3">
    <source>
        <dbReference type="ARBA" id="ARBA00022679"/>
    </source>
</evidence>
<evidence type="ECO:0000256" key="6">
    <source>
        <dbReference type="ARBA" id="ARBA00022741"/>
    </source>
</evidence>
<dbReference type="Gene3D" id="3.30.460.10">
    <property type="entry name" value="Beta Polymerase, domain 2"/>
    <property type="match status" value="1"/>
</dbReference>
<accession>A0A1F7SNX9</accession>
<dbReference type="CDD" id="cd05403">
    <property type="entry name" value="NT_KNTase_like"/>
    <property type="match status" value="1"/>
</dbReference>
<reference evidence="11 12" key="1">
    <citation type="journal article" date="2016" name="Nat. Commun.">
        <title>Thousands of microbial genomes shed light on interconnected biogeochemical processes in an aquifer system.</title>
        <authorList>
            <person name="Anantharaman K."/>
            <person name="Brown C.T."/>
            <person name="Hug L.A."/>
            <person name="Sharon I."/>
            <person name="Castelle C.J."/>
            <person name="Probst A.J."/>
            <person name="Thomas B.C."/>
            <person name="Singh A."/>
            <person name="Wilkins M.J."/>
            <person name="Karaoz U."/>
            <person name="Brodie E.L."/>
            <person name="Williams K.H."/>
            <person name="Hubbard S.S."/>
            <person name="Banfield J.F."/>
        </authorList>
    </citation>
    <scope>NUCLEOTIDE SEQUENCE [LARGE SCALE GENOMIC DNA]</scope>
</reference>
<dbReference type="GO" id="GO:0046872">
    <property type="term" value="F:metal ion binding"/>
    <property type="evidence" value="ECO:0007669"/>
    <property type="project" value="UniProtKB-KW"/>
</dbReference>
<dbReference type="AlphaFoldDB" id="A0A1F7SNX9"/>
<keyword evidence="2" id="KW-1277">Toxin-antitoxin system</keyword>
<dbReference type="SUPFAM" id="SSF81301">
    <property type="entry name" value="Nucleotidyltransferase"/>
    <property type="match status" value="1"/>
</dbReference>
<evidence type="ECO:0000256" key="5">
    <source>
        <dbReference type="ARBA" id="ARBA00022723"/>
    </source>
</evidence>
<evidence type="ECO:0000256" key="7">
    <source>
        <dbReference type="ARBA" id="ARBA00022840"/>
    </source>
</evidence>
<dbReference type="PANTHER" id="PTHR33571:SF19">
    <property type="entry name" value="PROTEIN ADENYLYLTRANSFERASE MJ0128-RELATED"/>
    <property type="match status" value="1"/>
</dbReference>
<dbReference type="EMBL" id="MGDI01000001">
    <property type="protein sequence ID" value="OGL55482.1"/>
    <property type="molecule type" value="Genomic_DNA"/>
</dbReference>
<keyword evidence="6" id="KW-0547">Nucleotide-binding</keyword>
<evidence type="ECO:0000256" key="8">
    <source>
        <dbReference type="ARBA" id="ARBA00022842"/>
    </source>
</evidence>
<comment type="caution">
    <text evidence="11">The sequence shown here is derived from an EMBL/GenBank/DDBJ whole genome shotgun (WGS) entry which is preliminary data.</text>
</comment>
<evidence type="ECO:0000313" key="11">
    <source>
        <dbReference type="EMBL" id="OGL55482.1"/>
    </source>
</evidence>
<keyword evidence="3 11" id="KW-0808">Transferase</keyword>
<dbReference type="InterPro" id="IPR052038">
    <property type="entry name" value="Type-VII_TA_antitoxin"/>
</dbReference>
<protein>
    <submittedName>
        <fullName evidence="11">Nucleotidyltransferase</fullName>
    </submittedName>
</protein>
<evidence type="ECO:0000313" key="12">
    <source>
        <dbReference type="Proteomes" id="UP000178082"/>
    </source>
</evidence>
<dbReference type="STRING" id="1817883.A3G31_01590"/>
<dbReference type="Pfam" id="PF01909">
    <property type="entry name" value="NTP_transf_2"/>
    <property type="match status" value="1"/>
</dbReference>
<evidence type="ECO:0000256" key="1">
    <source>
        <dbReference type="ARBA" id="ARBA00001946"/>
    </source>
</evidence>
<name>A0A1F7SNX9_9BACT</name>
<dbReference type="GO" id="GO:0016779">
    <property type="term" value="F:nucleotidyltransferase activity"/>
    <property type="evidence" value="ECO:0007669"/>
    <property type="project" value="UniProtKB-KW"/>
</dbReference>
<dbReference type="InterPro" id="IPR043519">
    <property type="entry name" value="NT_sf"/>
</dbReference>
<comment type="cofactor">
    <cofactor evidence="1">
        <name>Mg(2+)</name>
        <dbReference type="ChEBI" id="CHEBI:18420"/>
    </cofactor>
</comment>